<evidence type="ECO:0000313" key="3">
    <source>
        <dbReference type="Proteomes" id="UP000541444"/>
    </source>
</evidence>
<keyword evidence="3" id="KW-1185">Reference proteome</keyword>
<accession>A0A7J7L9B7</accession>
<gene>
    <name evidence="2" type="ORF">GIB67_007983</name>
</gene>
<dbReference type="EMBL" id="JACGCM010002515">
    <property type="protein sequence ID" value="KAF6139236.1"/>
    <property type="molecule type" value="Genomic_DNA"/>
</dbReference>
<sequence>MNEKYENMNDDKEVLKNQHKKLRNIYTILKAFLGQSGFGWDDEKHMVTADSYVWDKYLKEHPKAKPMRTKTMPNYHDLDEIYDTAVEDDSPLINNKVEKTKKNRSTSEGMIDALKSIASEVDGMKNRRSEIEKKPNVIEVLGAIFGLLEGDYLKACDLLK</sequence>
<dbReference type="Pfam" id="PF12776">
    <property type="entry name" value="Myb_DNA-bind_3"/>
    <property type="match status" value="1"/>
</dbReference>
<protein>
    <recommendedName>
        <fullName evidence="1">Myb/SANT-like domain-containing protein</fullName>
    </recommendedName>
</protein>
<evidence type="ECO:0000313" key="2">
    <source>
        <dbReference type="EMBL" id="KAF6139236.1"/>
    </source>
</evidence>
<organism evidence="2 3">
    <name type="scientific">Kingdonia uniflora</name>
    <dbReference type="NCBI Taxonomy" id="39325"/>
    <lineage>
        <taxon>Eukaryota</taxon>
        <taxon>Viridiplantae</taxon>
        <taxon>Streptophyta</taxon>
        <taxon>Embryophyta</taxon>
        <taxon>Tracheophyta</taxon>
        <taxon>Spermatophyta</taxon>
        <taxon>Magnoliopsida</taxon>
        <taxon>Ranunculales</taxon>
        <taxon>Circaeasteraceae</taxon>
        <taxon>Kingdonia</taxon>
    </lineage>
</organism>
<dbReference type="Proteomes" id="UP000541444">
    <property type="component" value="Unassembled WGS sequence"/>
</dbReference>
<comment type="caution">
    <text evidence="2">The sequence shown here is derived from an EMBL/GenBank/DDBJ whole genome shotgun (WGS) entry which is preliminary data.</text>
</comment>
<dbReference type="PANTHER" id="PTHR46929">
    <property type="entry name" value="EXPRESSED PROTEIN"/>
    <property type="match status" value="1"/>
</dbReference>
<dbReference type="OrthoDB" id="683390at2759"/>
<dbReference type="PANTHER" id="PTHR46929:SF33">
    <property type="entry name" value="L10-INTERACTING MYB DOMAIN-CONTAINING PROTEIN-LIKE ISOFORM X1"/>
    <property type="match status" value="1"/>
</dbReference>
<feature type="domain" description="Myb/SANT-like" evidence="1">
    <location>
        <begin position="3"/>
        <end position="57"/>
    </location>
</feature>
<dbReference type="InterPro" id="IPR024752">
    <property type="entry name" value="Myb/SANT-like_dom"/>
</dbReference>
<reference evidence="2 3" key="1">
    <citation type="journal article" date="2020" name="IScience">
        <title>Genome Sequencing of the Endangered Kingdonia uniflora (Circaeasteraceae, Ranunculales) Reveals Potential Mechanisms of Evolutionary Specialization.</title>
        <authorList>
            <person name="Sun Y."/>
            <person name="Deng T."/>
            <person name="Zhang A."/>
            <person name="Moore M.J."/>
            <person name="Landis J.B."/>
            <person name="Lin N."/>
            <person name="Zhang H."/>
            <person name="Zhang X."/>
            <person name="Huang J."/>
            <person name="Zhang X."/>
            <person name="Sun H."/>
            <person name="Wang H."/>
        </authorList>
    </citation>
    <scope>NUCLEOTIDE SEQUENCE [LARGE SCALE GENOMIC DNA]</scope>
    <source>
        <strain evidence="2">TB1705</strain>
        <tissue evidence="2">Leaf</tissue>
    </source>
</reference>
<proteinExistence type="predicted"/>
<evidence type="ECO:0000259" key="1">
    <source>
        <dbReference type="Pfam" id="PF12776"/>
    </source>
</evidence>
<dbReference type="AlphaFoldDB" id="A0A7J7L9B7"/>
<feature type="non-terminal residue" evidence="2">
    <location>
        <position position="1"/>
    </location>
</feature>
<name>A0A7J7L9B7_9MAGN</name>